<dbReference type="PANTHER" id="PTHR47976:SF30">
    <property type="entry name" value="RECEPTOR-LIKE SERINE_THREONINE-PROTEIN KINASE"/>
    <property type="match status" value="1"/>
</dbReference>
<dbReference type="AlphaFoldDB" id="A0AAV5MNU1"/>
<keyword evidence="2" id="KW-1015">Disulfide bond</keyword>
<proteinExistence type="predicted"/>
<dbReference type="PANTHER" id="PTHR47976">
    <property type="entry name" value="G-TYPE LECTIN S-RECEPTOR-LIKE SERINE/THREONINE-PROTEIN KINASE SD2-5"/>
    <property type="match status" value="1"/>
</dbReference>
<evidence type="ECO:0000256" key="2">
    <source>
        <dbReference type="ARBA" id="ARBA00023157"/>
    </source>
</evidence>
<protein>
    <submittedName>
        <fullName evidence="3">Uncharacterized protein</fullName>
    </submittedName>
</protein>
<evidence type="ECO:0000256" key="1">
    <source>
        <dbReference type="ARBA" id="ARBA00022729"/>
    </source>
</evidence>
<feature type="non-terminal residue" evidence="3">
    <location>
        <position position="1"/>
    </location>
</feature>
<gene>
    <name evidence="3" type="ORF">SLEP1_g58298</name>
</gene>
<evidence type="ECO:0000313" key="3">
    <source>
        <dbReference type="EMBL" id="GKV51666.1"/>
    </source>
</evidence>
<comment type="caution">
    <text evidence="3">The sequence shown here is derived from an EMBL/GenBank/DDBJ whole genome shotgun (WGS) entry which is preliminary data.</text>
</comment>
<dbReference type="SUPFAM" id="SSF51110">
    <property type="entry name" value="alpha-D-mannose-specific plant lectins"/>
    <property type="match status" value="1"/>
</dbReference>
<reference evidence="3 4" key="1">
    <citation type="journal article" date="2021" name="Commun. Biol.">
        <title>The genome of Shorea leprosula (Dipterocarpaceae) highlights the ecological relevance of drought in aseasonal tropical rainforests.</title>
        <authorList>
            <person name="Ng K.K.S."/>
            <person name="Kobayashi M.J."/>
            <person name="Fawcett J.A."/>
            <person name="Hatakeyama M."/>
            <person name="Paape T."/>
            <person name="Ng C.H."/>
            <person name="Ang C.C."/>
            <person name="Tnah L.H."/>
            <person name="Lee C.T."/>
            <person name="Nishiyama T."/>
            <person name="Sese J."/>
            <person name="O'Brien M.J."/>
            <person name="Copetti D."/>
            <person name="Mohd Noor M.I."/>
            <person name="Ong R.C."/>
            <person name="Putra M."/>
            <person name="Sireger I.Z."/>
            <person name="Indrioko S."/>
            <person name="Kosugi Y."/>
            <person name="Izuno A."/>
            <person name="Isagi Y."/>
            <person name="Lee S.L."/>
            <person name="Shimizu K.K."/>
        </authorList>
    </citation>
    <scope>NUCLEOTIDE SEQUENCE [LARGE SCALE GENOMIC DNA]</scope>
    <source>
        <strain evidence="3">214</strain>
    </source>
</reference>
<dbReference type="InterPro" id="IPR036426">
    <property type="entry name" value="Bulb-type_lectin_dom_sf"/>
</dbReference>
<sequence length="385" mass="43699">NKALPFGWKCAKGLAYISIDKNAGDVKKIWPLSLLQFARWRIQTVALKDSNGCPGALGYPSTVMPPVSWTNIVPNNFSFWESAWVRPILVNGSFVCGFHCNYEGTPCLFAISIFQPKLGKFVSGMKLTHSGNLIMFDRNNEMVWQSFDLPTDSLVIGQRLIFGFYRVDTTVVYYQYPGSQKIGQTGQFYAEVTNMTFGLSSIGFEFSFTQLGSDGHLRFFRWVESNWEEVDDFFGDQLNRCDYPLAYRKYGICLEEGCSCRQSVEKSGPMFFRLIDPSRSNLGCYPDNPISGESPQWQSLLELKDTDDPTLLSLNSPAYIRRDIKSCKRACLKNCSCMHALFQPSDKNYSNPGYYFLRSKALSFKRAPAHLNQSLFLKVQNSPIT</sequence>
<dbReference type="EMBL" id="BPVZ01000525">
    <property type="protein sequence ID" value="GKV51666.1"/>
    <property type="molecule type" value="Genomic_DNA"/>
</dbReference>
<keyword evidence="4" id="KW-1185">Reference proteome</keyword>
<keyword evidence="1" id="KW-0732">Signal</keyword>
<dbReference type="Proteomes" id="UP001054252">
    <property type="component" value="Unassembled WGS sequence"/>
</dbReference>
<organism evidence="3 4">
    <name type="scientific">Rubroshorea leprosula</name>
    <dbReference type="NCBI Taxonomy" id="152421"/>
    <lineage>
        <taxon>Eukaryota</taxon>
        <taxon>Viridiplantae</taxon>
        <taxon>Streptophyta</taxon>
        <taxon>Embryophyta</taxon>
        <taxon>Tracheophyta</taxon>
        <taxon>Spermatophyta</taxon>
        <taxon>Magnoliopsida</taxon>
        <taxon>eudicotyledons</taxon>
        <taxon>Gunneridae</taxon>
        <taxon>Pentapetalae</taxon>
        <taxon>rosids</taxon>
        <taxon>malvids</taxon>
        <taxon>Malvales</taxon>
        <taxon>Dipterocarpaceae</taxon>
        <taxon>Rubroshorea</taxon>
    </lineage>
</organism>
<accession>A0AAV5MNU1</accession>
<dbReference type="InterPro" id="IPR051343">
    <property type="entry name" value="G-type_lectin_kinases/EP1-like"/>
</dbReference>
<name>A0AAV5MNU1_9ROSI</name>
<evidence type="ECO:0000313" key="4">
    <source>
        <dbReference type="Proteomes" id="UP001054252"/>
    </source>
</evidence>